<evidence type="ECO:0000256" key="2">
    <source>
        <dbReference type="ARBA" id="ARBA00022598"/>
    </source>
</evidence>
<accession>A0ABR8TYZ4</accession>
<sequence>MDEFSAPRIIDVDPLDNLNDLFASRVAAGPDQPMVEVKSGPGAPWKTLTAREVDADVVSVAKGLVALGIQPGEHVGIMSRTRYEWTLLDWATWAAGAVPVPLYETSSAEQVQWILSDAGVRLLVVESPAHAATVEEVRAQAPELGQVFVIDDGGIAALKEAGKDVSDDEIARRRGLANLADVATIIYTSGTTGRPKGAELTHENFYSLTVNAVKALPEVFAEANGRTLLFMPLAHVFARFIGVLVVAGGTVLGHTPDTKTLLEDLGEFKPTYILSVPRVFEKVYNSSEQKAAAGGKVKIFHWAAATAIAYSRALDDPKGPGIGLKLQHKVADALVYKKLRAALGGQTKWAVSGGAPLGERLGHFYRGIGVRILEGYGLTETTAPTSVNRPTATKIGTVGPQLPGCGAKIAEDGEILLKGHHVFRGYHNNPQATQDAFVDGWFRTGDLGSLDADGFLRITGRKKEIIVTAGGKNVAPAVLEDRIRAHALISQCVVVGDGQPFIGALMTIDPEGLPGWLAMHGKEPMSIDAAALDIDVLAALDAAVDRANKAVSRAESIRKFTILTTDFTVENGYLTPSLKVKRNVVLQDFSVEIDAIYAGAAAH</sequence>
<dbReference type="InterPro" id="IPR000873">
    <property type="entry name" value="AMP-dep_synth/lig_dom"/>
</dbReference>
<keyword evidence="2 7" id="KW-0436">Ligase</keyword>
<comment type="similarity">
    <text evidence="1">Belongs to the ATP-dependent AMP-binding enzyme family.</text>
</comment>
<proteinExistence type="inferred from homology"/>
<keyword evidence="3" id="KW-0276">Fatty acid metabolism</keyword>
<dbReference type="EMBL" id="JACSQF010000009">
    <property type="protein sequence ID" value="MBD7981009.1"/>
    <property type="molecule type" value="Genomic_DNA"/>
</dbReference>
<dbReference type="PROSITE" id="PS00455">
    <property type="entry name" value="AMP_BINDING"/>
    <property type="match status" value="1"/>
</dbReference>
<dbReference type="CDD" id="cd05907">
    <property type="entry name" value="VL_LC_FACS_like"/>
    <property type="match status" value="1"/>
</dbReference>
<dbReference type="Gene3D" id="3.40.50.12780">
    <property type="entry name" value="N-terminal domain of ligase-like"/>
    <property type="match status" value="1"/>
</dbReference>
<keyword evidence="8" id="KW-1185">Reference proteome</keyword>
<dbReference type="Pfam" id="PF23562">
    <property type="entry name" value="AMP-binding_C_3"/>
    <property type="match status" value="1"/>
</dbReference>
<dbReference type="RefSeq" id="WP_191803286.1">
    <property type="nucleotide sequence ID" value="NZ_JACSQF010000009.1"/>
</dbReference>
<name>A0ABR8TYZ4_9CELL</name>
<evidence type="ECO:0000313" key="8">
    <source>
        <dbReference type="Proteomes" id="UP000655570"/>
    </source>
</evidence>
<dbReference type="Pfam" id="PF00501">
    <property type="entry name" value="AMP-binding"/>
    <property type="match status" value="1"/>
</dbReference>
<protein>
    <recommendedName>
        <fullName evidence="5">Acyl-CoA synthetase</fullName>
    </recommendedName>
</protein>
<evidence type="ECO:0000256" key="3">
    <source>
        <dbReference type="ARBA" id="ARBA00022832"/>
    </source>
</evidence>
<keyword evidence="4" id="KW-0443">Lipid metabolism</keyword>
<dbReference type="SUPFAM" id="SSF56801">
    <property type="entry name" value="Acetyl-CoA synthetase-like"/>
    <property type="match status" value="1"/>
</dbReference>
<dbReference type="InterPro" id="IPR042099">
    <property type="entry name" value="ANL_N_sf"/>
</dbReference>
<evidence type="ECO:0000313" key="7">
    <source>
        <dbReference type="EMBL" id="MBD7981009.1"/>
    </source>
</evidence>
<dbReference type="InterPro" id="IPR020845">
    <property type="entry name" value="AMP-binding_CS"/>
</dbReference>
<organism evidence="7 8">
    <name type="scientific">Oerskovia merdavium</name>
    <dbReference type="NCBI Taxonomy" id="2762227"/>
    <lineage>
        <taxon>Bacteria</taxon>
        <taxon>Bacillati</taxon>
        <taxon>Actinomycetota</taxon>
        <taxon>Actinomycetes</taxon>
        <taxon>Micrococcales</taxon>
        <taxon>Cellulomonadaceae</taxon>
        <taxon>Oerskovia</taxon>
    </lineage>
</organism>
<dbReference type="PANTHER" id="PTHR43272">
    <property type="entry name" value="LONG-CHAIN-FATTY-ACID--COA LIGASE"/>
    <property type="match status" value="1"/>
</dbReference>
<evidence type="ECO:0000256" key="5">
    <source>
        <dbReference type="ARBA" id="ARBA00032875"/>
    </source>
</evidence>
<evidence type="ECO:0000259" key="6">
    <source>
        <dbReference type="Pfam" id="PF00501"/>
    </source>
</evidence>
<gene>
    <name evidence="7" type="ORF">H9641_09840</name>
</gene>
<feature type="domain" description="AMP-dependent synthetase/ligase" evidence="6">
    <location>
        <begin position="25"/>
        <end position="427"/>
    </location>
</feature>
<dbReference type="GO" id="GO:0016874">
    <property type="term" value="F:ligase activity"/>
    <property type="evidence" value="ECO:0007669"/>
    <property type="project" value="UniProtKB-KW"/>
</dbReference>
<evidence type="ECO:0000256" key="4">
    <source>
        <dbReference type="ARBA" id="ARBA00023098"/>
    </source>
</evidence>
<comment type="caution">
    <text evidence="7">The sequence shown here is derived from an EMBL/GenBank/DDBJ whole genome shotgun (WGS) entry which is preliminary data.</text>
</comment>
<evidence type="ECO:0000256" key="1">
    <source>
        <dbReference type="ARBA" id="ARBA00006432"/>
    </source>
</evidence>
<dbReference type="Proteomes" id="UP000655570">
    <property type="component" value="Unassembled WGS sequence"/>
</dbReference>
<dbReference type="PANTHER" id="PTHR43272:SF32">
    <property type="entry name" value="AMP-DEPENDENT SYNTHETASE_LIGASE DOMAIN-CONTAINING PROTEIN"/>
    <property type="match status" value="1"/>
</dbReference>
<reference evidence="7 8" key="1">
    <citation type="submission" date="2020-08" db="EMBL/GenBank/DDBJ databases">
        <title>A Genomic Blueprint of the Chicken Gut Microbiome.</title>
        <authorList>
            <person name="Gilroy R."/>
            <person name="Ravi A."/>
            <person name="Getino M."/>
            <person name="Pursley I."/>
            <person name="Horton D.L."/>
            <person name="Alikhan N.-F."/>
            <person name="Baker D."/>
            <person name="Gharbi K."/>
            <person name="Hall N."/>
            <person name="Watson M."/>
            <person name="Adriaenssens E.M."/>
            <person name="Foster-Nyarko E."/>
            <person name="Jarju S."/>
            <person name="Secka A."/>
            <person name="Antonio M."/>
            <person name="Oren A."/>
            <person name="Chaudhuri R."/>
            <person name="La Ragione R.M."/>
            <person name="Hildebrand F."/>
            <person name="Pallen M.J."/>
        </authorList>
    </citation>
    <scope>NUCLEOTIDE SEQUENCE [LARGE SCALE GENOMIC DNA]</scope>
    <source>
        <strain evidence="7 8">Sa2CUA9</strain>
    </source>
</reference>